<dbReference type="Pfam" id="PF13516">
    <property type="entry name" value="LRR_6"/>
    <property type="match status" value="1"/>
</dbReference>
<evidence type="ECO:0000313" key="3">
    <source>
        <dbReference type="EMBL" id="KAK0172603.1"/>
    </source>
</evidence>
<evidence type="ECO:0000313" key="4">
    <source>
        <dbReference type="Proteomes" id="UP001168990"/>
    </source>
</evidence>
<dbReference type="InterPro" id="IPR036047">
    <property type="entry name" value="F-box-like_dom_sf"/>
</dbReference>
<dbReference type="GO" id="GO:0031146">
    <property type="term" value="P:SCF-dependent proteasomal ubiquitin-dependent protein catabolic process"/>
    <property type="evidence" value="ECO:0007669"/>
    <property type="project" value="TreeGrafter"/>
</dbReference>
<dbReference type="SUPFAM" id="SSF52047">
    <property type="entry name" value="RNI-like"/>
    <property type="match status" value="1"/>
</dbReference>
<dbReference type="AlphaFoldDB" id="A0AA39FN82"/>
<gene>
    <name evidence="3" type="ORF">PV328_005902</name>
</gene>
<dbReference type="InterPro" id="IPR001810">
    <property type="entry name" value="F-box_dom"/>
</dbReference>
<reference evidence="3" key="2">
    <citation type="submission" date="2023-03" db="EMBL/GenBank/DDBJ databases">
        <authorList>
            <person name="Inwood S.N."/>
            <person name="Skelly J.G."/>
            <person name="Guhlin J."/>
            <person name="Harrop T.W.R."/>
            <person name="Goldson S.G."/>
            <person name="Dearden P.K."/>
        </authorList>
    </citation>
    <scope>NUCLEOTIDE SEQUENCE</scope>
    <source>
        <strain evidence="3">Irish</strain>
        <tissue evidence="3">Whole body</tissue>
    </source>
</reference>
<dbReference type="InterPro" id="IPR001611">
    <property type="entry name" value="Leu-rich_rpt"/>
</dbReference>
<dbReference type="GO" id="GO:0019005">
    <property type="term" value="C:SCF ubiquitin ligase complex"/>
    <property type="evidence" value="ECO:0007669"/>
    <property type="project" value="TreeGrafter"/>
</dbReference>
<evidence type="ECO:0000259" key="2">
    <source>
        <dbReference type="PROSITE" id="PS50181"/>
    </source>
</evidence>
<dbReference type="SUPFAM" id="SSF81383">
    <property type="entry name" value="F-box domain"/>
    <property type="match status" value="1"/>
</dbReference>
<dbReference type="InterPro" id="IPR057207">
    <property type="entry name" value="FBXL15_LRR"/>
</dbReference>
<dbReference type="PANTHER" id="PTHR13318">
    <property type="entry name" value="PARTNER OF PAIRED, ISOFORM B-RELATED"/>
    <property type="match status" value="1"/>
</dbReference>
<dbReference type="InterPro" id="IPR006553">
    <property type="entry name" value="Leu-rich_rpt_Cys-con_subtyp"/>
</dbReference>
<protein>
    <recommendedName>
        <fullName evidence="2">F-box domain-containing protein</fullName>
    </recommendedName>
</protein>
<feature type="domain" description="F-box" evidence="2">
    <location>
        <begin position="18"/>
        <end position="65"/>
    </location>
</feature>
<organism evidence="3 4">
    <name type="scientific">Microctonus aethiopoides</name>
    <dbReference type="NCBI Taxonomy" id="144406"/>
    <lineage>
        <taxon>Eukaryota</taxon>
        <taxon>Metazoa</taxon>
        <taxon>Ecdysozoa</taxon>
        <taxon>Arthropoda</taxon>
        <taxon>Hexapoda</taxon>
        <taxon>Insecta</taxon>
        <taxon>Pterygota</taxon>
        <taxon>Neoptera</taxon>
        <taxon>Endopterygota</taxon>
        <taxon>Hymenoptera</taxon>
        <taxon>Apocrita</taxon>
        <taxon>Ichneumonoidea</taxon>
        <taxon>Braconidae</taxon>
        <taxon>Euphorinae</taxon>
        <taxon>Microctonus</taxon>
    </lineage>
</organism>
<dbReference type="SMART" id="SM00256">
    <property type="entry name" value="FBOX"/>
    <property type="match status" value="1"/>
</dbReference>
<dbReference type="Proteomes" id="UP001168990">
    <property type="component" value="Unassembled WGS sequence"/>
</dbReference>
<dbReference type="EMBL" id="JAQQBS010000002">
    <property type="protein sequence ID" value="KAK0172603.1"/>
    <property type="molecule type" value="Genomic_DNA"/>
</dbReference>
<dbReference type="Pfam" id="PF12937">
    <property type="entry name" value="F-box-like"/>
    <property type="match status" value="1"/>
</dbReference>
<accession>A0AA39FN82</accession>
<proteinExistence type="predicted"/>
<reference evidence="3" key="1">
    <citation type="journal article" date="2023" name="bioRxiv">
        <title>Scaffold-level genome assemblies of two parasitoid biocontrol wasps reveal the parthenogenesis mechanism and an associated novel virus.</title>
        <authorList>
            <person name="Inwood S."/>
            <person name="Skelly J."/>
            <person name="Guhlin J."/>
            <person name="Harrop T."/>
            <person name="Goldson S."/>
            <person name="Dearden P."/>
        </authorList>
    </citation>
    <scope>NUCLEOTIDE SEQUENCE</scope>
    <source>
        <strain evidence="3">Irish</strain>
        <tissue evidence="3">Whole body</tissue>
    </source>
</reference>
<keyword evidence="4" id="KW-1185">Reference proteome</keyword>
<dbReference type="Pfam" id="PF25372">
    <property type="entry name" value="DUF7885"/>
    <property type="match status" value="1"/>
</dbReference>
<dbReference type="InterPro" id="IPR032675">
    <property type="entry name" value="LRR_dom_sf"/>
</dbReference>
<comment type="caution">
    <text evidence="3">The sequence shown here is derived from an EMBL/GenBank/DDBJ whole genome shotgun (WGS) entry which is preliminary data.</text>
</comment>
<dbReference type="Gene3D" id="1.20.1280.50">
    <property type="match status" value="1"/>
</dbReference>
<name>A0AA39FN82_9HYME</name>
<dbReference type="PANTHER" id="PTHR13318:SF247">
    <property type="entry name" value="GH16156P"/>
    <property type="match status" value="1"/>
</dbReference>
<dbReference type="Gene3D" id="3.80.10.10">
    <property type="entry name" value="Ribonuclease Inhibitor"/>
    <property type="match status" value="4"/>
</dbReference>
<keyword evidence="1" id="KW-0833">Ubl conjugation pathway</keyword>
<evidence type="ECO:0000256" key="1">
    <source>
        <dbReference type="ARBA" id="ARBA00022786"/>
    </source>
</evidence>
<dbReference type="PROSITE" id="PS50181">
    <property type="entry name" value="FBOX"/>
    <property type="match status" value="1"/>
</dbReference>
<sequence>MAQENDIDDNYMEIINDIDNNVTLPIEIIIHIMSYLTVSDRISAGLVCRQWYDASLSFKFINKQLMIVNRERDNMQHVMNTLVKSQRLYYHFLFKDVEVKRNLPIWDKFGAMMRSLILICCDLSERTLVNILKSCKNLRILHINACRECLMSGRLLDDENDVKELSNNFQSLIELSLASNRYLSDALFNRLVSICPNLESLSLADCQISFHSGVYKRFYPDYKSHEQASESLLTFFNVLMYIQKQAMKLKHLSFGSTLIDSTALSRLAEVKGLKLESLKLKSCDQLTNTALRYLSSQISLRVLDISFCTRVTDASLLCICQNLQNIEILNIRRCRAITDYGISQISLLQNLKELDISECDQLTGACITQGLCHASTRKDNTTSSQSINKCHDTENVNPNFSTSPTKSDNIEILRNYSLESLSANALNLDEKSIESIADSFCNLKYLDIGYCFSAVTDKTIQKLFKELILLRTLKISRCDKVSDAGLTGMGAKNRVNLVVDSPMDKNPELTESKLRIRLGSKAEMEIVRDANRKREVMEMCEDPISPLDFDNIPGFSLIRLQGLRVLDLMGCNRVTDVSLKHAFTFPELKILDLSMCQQITHVGLDYLTRNNTAIEDLNLSQCHNVTDVGIFYVAHRLHRLERLHIRGCSQLTDHSFYSIKLYAKNLHYLDACSCRGISHAGVESLSHLHVKYSDHMDPMSSDDLPIPPTFIRR</sequence>
<dbReference type="SMART" id="SM00367">
    <property type="entry name" value="LRR_CC"/>
    <property type="match status" value="12"/>
</dbReference>